<organism evidence="1 2">
    <name type="scientific">Dothistroma septosporum (strain NZE10 / CBS 128990)</name>
    <name type="common">Red band needle blight fungus</name>
    <name type="synonym">Mycosphaerella pini</name>
    <dbReference type="NCBI Taxonomy" id="675120"/>
    <lineage>
        <taxon>Eukaryota</taxon>
        <taxon>Fungi</taxon>
        <taxon>Dikarya</taxon>
        <taxon>Ascomycota</taxon>
        <taxon>Pezizomycotina</taxon>
        <taxon>Dothideomycetes</taxon>
        <taxon>Dothideomycetidae</taxon>
        <taxon>Mycosphaerellales</taxon>
        <taxon>Mycosphaerellaceae</taxon>
        <taxon>Dothistroma</taxon>
    </lineage>
</organism>
<dbReference type="EMBL" id="KB446538">
    <property type="protein sequence ID" value="EME44907.1"/>
    <property type="molecule type" value="Genomic_DNA"/>
</dbReference>
<evidence type="ECO:0000313" key="1">
    <source>
        <dbReference type="EMBL" id="EME44907.1"/>
    </source>
</evidence>
<keyword evidence="2" id="KW-1185">Reference proteome</keyword>
<protein>
    <submittedName>
        <fullName evidence="1">Uncharacterized protein</fullName>
    </submittedName>
</protein>
<dbReference type="STRING" id="675120.N1PND0"/>
<gene>
    <name evidence="1" type="ORF">DOTSEDRAFT_114481</name>
</gene>
<name>N1PND0_DOTSN</name>
<accession>N1PND0</accession>
<evidence type="ECO:0000313" key="2">
    <source>
        <dbReference type="Proteomes" id="UP000016933"/>
    </source>
</evidence>
<feature type="non-terminal residue" evidence="1">
    <location>
        <position position="113"/>
    </location>
</feature>
<dbReference type="InterPro" id="IPR029058">
    <property type="entry name" value="AB_hydrolase_fold"/>
</dbReference>
<dbReference type="OrthoDB" id="9974421at2759"/>
<dbReference type="Gene3D" id="3.40.50.1820">
    <property type="entry name" value="alpha/beta hydrolase"/>
    <property type="match status" value="1"/>
</dbReference>
<reference evidence="2" key="1">
    <citation type="journal article" date="2012" name="PLoS Genet.">
        <title>The genomes of the fungal plant pathogens Cladosporium fulvum and Dothistroma septosporum reveal adaptation to different hosts and lifestyles but also signatures of common ancestry.</title>
        <authorList>
            <person name="de Wit P.J.G.M."/>
            <person name="van der Burgt A."/>
            <person name="Oekmen B."/>
            <person name="Stergiopoulos I."/>
            <person name="Abd-Elsalam K.A."/>
            <person name="Aerts A.L."/>
            <person name="Bahkali A.H."/>
            <person name="Beenen H.G."/>
            <person name="Chettri P."/>
            <person name="Cox M.P."/>
            <person name="Datema E."/>
            <person name="de Vries R.P."/>
            <person name="Dhillon B."/>
            <person name="Ganley A.R."/>
            <person name="Griffiths S.A."/>
            <person name="Guo Y."/>
            <person name="Hamelin R.C."/>
            <person name="Henrissat B."/>
            <person name="Kabir M.S."/>
            <person name="Jashni M.K."/>
            <person name="Kema G."/>
            <person name="Klaubauf S."/>
            <person name="Lapidus A."/>
            <person name="Levasseur A."/>
            <person name="Lindquist E."/>
            <person name="Mehrabi R."/>
            <person name="Ohm R.A."/>
            <person name="Owen T.J."/>
            <person name="Salamov A."/>
            <person name="Schwelm A."/>
            <person name="Schijlen E."/>
            <person name="Sun H."/>
            <person name="van den Burg H.A."/>
            <person name="van Ham R.C.H.J."/>
            <person name="Zhang S."/>
            <person name="Goodwin S.B."/>
            <person name="Grigoriev I.V."/>
            <person name="Collemare J."/>
            <person name="Bradshaw R.E."/>
        </authorList>
    </citation>
    <scope>NUCLEOTIDE SEQUENCE [LARGE SCALE GENOMIC DNA]</scope>
    <source>
        <strain evidence="2">NZE10 / CBS 128990</strain>
    </source>
</reference>
<reference evidence="1 2" key="2">
    <citation type="journal article" date="2012" name="PLoS Pathog.">
        <title>Diverse lifestyles and strategies of plant pathogenesis encoded in the genomes of eighteen Dothideomycetes fungi.</title>
        <authorList>
            <person name="Ohm R.A."/>
            <person name="Feau N."/>
            <person name="Henrissat B."/>
            <person name="Schoch C.L."/>
            <person name="Horwitz B.A."/>
            <person name="Barry K.W."/>
            <person name="Condon B.J."/>
            <person name="Copeland A.C."/>
            <person name="Dhillon B."/>
            <person name="Glaser F."/>
            <person name="Hesse C.N."/>
            <person name="Kosti I."/>
            <person name="LaButti K."/>
            <person name="Lindquist E.A."/>
            <person name="Lucas S."/>
            <person name="Salamov A.A."/>
            <person name="Bradshaw R.E."/>
            <person name="Ciuffetti L."/>
            <person name="Hamelin R.C."/>
            <person name="Kema G.H.J."/>
            <person name="Lawrence C."/>
            <person name="Scott J.A."/>
            <person name="Spatafora J.W."/>
            <person name="Turgeon B.G."/>
            <person name="de Wit P.J.G.M."/>
            <person name="Zhong S."/>
            <person name="Goodwin S.B."/>
            <person name="Grigoriev I.V."/>
        </authorList>
    </citation>
    <scope>NUCLEOTIDE SEQUENCE [LARGE SCALE GENOMIC DNA]</scope>
    <source>
        <strain evidence="2">NZE10 / CBS 128990</strain>
    </source>
</reference>
<dbReference type="AlphaFoldDB" id="N1PND0"/>
<proteinExistence type="predicted"/>
<sequence length="113" mass="12138">SRKFIGEAPETFDCGACNDLGLDGPVVIALNKGPVAQSAIQYAIVTSMHDEAITPPETAFVDEPDVIIQEYCPDEISDHMAESLDPECFAPLVNTLLYGETFRPQTHSTGPGV</sequence>
<dbReference type="HOGENOM" id="CLU_2139356_0_0_1"/>
<feature type="non-terminal residue" evidence="1">
    <location>
        <position position="1"/>
    </location>
</feature>
<dbReference type="Proteomes" id="UP000016933">
    <property type="component" value="Unassembled WGS sequence"/>
</dbReference>